<evidence type="ECO:0000313" key="3">
    <source>
        <dbReference type="Proteomes" id="UP000245697"/>
    </source>
</evidence>
<reference evidence="2 3" key="1">
    <citation type="submission" date="2018-05" db="EMBL/GenBank/DDBJ databases">
        <title>Genomic Encyclopedia of Archaeal and Bacterial Type Strains, Phase II (KMG-II): from individual species to whole genera.</title>
        <authorList>
            <person name="Goeker M."/>
        </authorList>
    </citation>
    <scope>NUCLEOTIDE SEQUENCE [LARGE SCALE GENOMIC DNA]</scope>
    <source>
        <strain evidence="2 3">DSM 45184</strain>
    </source>
</reference>
<dbReference type="InterPro" id="IPR016181">
    <property type="entry name" value="Acyl_CoA_acyltransferase"/>
</dbReference>
<keyword evidence="2" id="KW-0808">Transferase</keyword>
<keyword evidence="3" id="KW-1185">Reference proteome</keyword>
<dbReference type="AlphaFoldDB" id="A0A316ENF1"/>
<dbReference type="GO" id="GO:0008999">
    <property type="term" value="F:protein-N-terminal-alanine acetyltransferase activity"/>
    <property type="evidence" value="ECO:0007669"/>
    <property type="project" value="TreeGrafter"/>
</dbReference>
<evidence type="ECO:0000313" key="2">
    <source>
        <dbReference type="EMBL" id="PWK33221.1"/>
    </source>
</evidence>
<dbReference type="PROSITE" id="PS51186">
    <property type="entry name" value="GNAT"/>
    <property type="match status" value="1"/>
</dbReference>
<gene>
    <name evidence="2" type="ORF">BC793_12811</name>
</gene>
<dbReference type="InterPro" id="IPR000182">
    <property type="entry name" value="GNAT_dom"/>
</dbReference>
<protein>
    <submittedName>
        <fullName evidence="2">RimJ/RimL family protein N-acetyltransferase</fullName>
    </submittedName>
</protein>
<dbReference type="GO" id="GO:1990189">
    <property type="term" value="F:protein N-terminal-serine acetyltransferase activity"/>
    <property type="evidence" value="ECO:0007669"/>
    <property type="project" value="TreeGrafter"/>
</dbReference>
<comment type="caution">
    <text evidence="2">The sequence shown here is derived from an EMBL/GenBank/DDBJ whole genome shotgun (WGS) entry which is preliminary data.</text>
</comment>
<name>A0A316ENF1_9ACTN</name>
<sequence>MNAPVTLTATATPSTPALLLRPWRAADVTALIEVYQDPDLRRWTVSPLDGADDGLRWVRAQEQGWATGDRFAFAVLEAAGDAVPPRLVGNVVLKEVAPGRPCAQVGYWTAAQARGRGVASRALDTLTAWSLDAFRADGLEYLELLHQVDNVASCRVAEKSGYRLDSVLPPAPPAYPLDGHLHIRRA</sequence>
<dbReference type="RefSeq" id="WP_109601756.1">
    <property type="nucleotide sequence ID" value="NZ_BONA01000083.1"/>
</dbReference>
<dbReference type="SUPFAM" id="SSF55729">
    <property type="entry name" value="Acyl-CoA N-acyltransferases (Nat)"/>
    <property type="match status" value="1"/>
</dbReference>
<feature type="domain" description="N-acetyltransferase" evidence="1">
    <location>
        <begin position="18"/>
        <end position="182"/>
    </location>
</feature>
<dbReference type="EMBL" id="QGGR01000028">
    <property type="protein sequence ID" value="PWK33221.1"/>
    <property type="molecule type" value="Genomic_DNA"/>
</dbReference>
<organism evidence="2 3">
    <name type="scientific">Actinoplanes xinjiangensis</name>
    <dbReference type="NCBI Taxonomy" id="512350"/>
    <lineage>
        <taxon>Bacteria</taxon>
        <taxon>Bacillati</taxon>
        <taxon>Actinomycetota</taxon>
        <taxon>Actinomycetes</taxon>
        <taxon>Micromonosporales</taxon>
        <taxon>Micromonosporaceae</taxon>
        <taxon>Actinoplanes</taxon>
    </lineage>
</organism>
<accession>A0A316ENF1</accession>
<evidence type="ECO:0000259" key="1">
    <source>
        <dbReference type="PROSITE" id="PS51186"/>
    </source>
</evidence>
<dbReference type="Gene3D" id="3.40.630.30">
    <property type="match status" value="1"/>
</dbReference>
<dbReference type="Proteomes" id="UP000245697">
    <property type="component" value="Unassembled WGS sequence"/>
</dbReference>
<dbReference type="PANTHER" id="PTHR43441:SF10">
    <property type="entry name" value="ACETYLTRANSFERASE"/>
    <property type="match status" value="1"/>
</dbReference>
<dbReference type="OrthoDB" id="2061990at2"/>
<dbReference type="Pfam" id="PF13302">
    <property type="entry name" value="Acetyltransf_3"/>
    <property type="match status" value="1"/>
</dbReference>
<proteinExistence type="predicted"/>
<dbReference type="InterPro" id="IPR051908">
    <property type="entry name" value="Ribosomal_N-acetyltransferase"/>
</dbReference>
<dbReference type="GO" id="GO:0005737">
    <property type="term" value="C:cytoplasm"/>
    <property type="evidence" value="ECO:0007669"/>
    <property type="project" value="TreeGrafter"/>
</dbReference>
<dbReference type="PANTHER" id="PTHR43441">
    <property type="entry name" value="RIBOSOMAL-PROTEIN-SERINE ACETYLTRANSFERASE"/>
    <property type="match status" value="1"/>
</dbReference>